<dbReference type="CDD" id="cd04677">
    <property type="entry name" value="NUDIX_Hydrolase"/>
    <property type="match status" value="1"/>
</dbReference>
<comment type="cofactor">
    <cofactor evidence="1">
        <name>Mg(2+)</name>
        <dbReference type="ChEBI" id="CHEBI:18420"/>
    </cofactor>
</comment>
<evidence type="ECO:0000313" key="5">
    <source>
        <dbReference type="EMBL" id="MBA2872940.1"/>
    </source>
</evidence>
<sequence length="149" mass="17146">MGYIEELRAIVGHRPLILVGSLVIMKDEKGRILLQQRKHPYGFWGLPGGLMELGESTEETARREVWEETGLILGNLKMIDVVSGADNFIKAPNGDEFYMVTVVYETSEISGELRIDQQESLDFRYFQTSELPEQIVKSHRRILEDYLKK</sequence>
<dbReference type="PROSITE" id="PS51462">
    <property type="entry name" value="NUDIX"/>
    <property type="match status" value="1"/>
</dbReference>
<evidence type="ECO:0000256" key="1">
    <source>
        <dbReference type="ARBA" id="ARBA00001946"/>
    </source>
</evidence>
<evidence type="ECO:0000256" key="2">
    <source>
        <dbReference type="ARBA" id="ARBA00022801"/>
    </source>
</evidence>
<proteinExistence type="inferred from homology"/>
<protein>
    <submittedName>
        <fullName evidence="5">8-oxo-dGTP pyrophosphatase MutT (NUDIX family)</fullName>
    </submittedName>
</protein>
<dbReference type="AlphaFoldDB" id="A0A7V9Z2Y1"/>
<keyword evidence="6" id="KW-1185">Reference proteome</keyword>
<dbReference type="PANTHER" id="PTHR43046:SF2">
    <property type="entry name" value="8-OXO-DGTP DIPHOSPHATASE-RELATED"/>
    <property type="match status" value="1"/>
</dbReference>
<dbReference type="EMBL" id="JACDUU010000010">
    <property type="protein sequence ID" value="MBA2872940.1"/>
    <property type="molecule type" value="Genomic_DNA"/>
</dbReference>
<organism evidence="5 6">
    <name type="scientific">[Anoxybacillus] calidus</name>
    <dbReference type="NCBI Taxonomy" id="575178"/>
    <lineage>
        <taxon>Bacteria</taxon>
        <taxon>Bacillati</taxon>
        <taxon>Bacillota</taxon>
        <taxon>Bacilli</taxon>
        <taxon>Bacillales</taxon>
        <taxon>Anoxybacillaceae</taxon>
        <taxon>Paranoxybacillus</taxon>
    </lineage>
</organism>
<dbReference type="InterPro" id="IPR015797">
    <property type="entry name" value="NUDIX_hydrolase-like_dom_sf"/>
</dbReference>
<dbReference type="InterPro" id="IPR020476">
    <property type="entry name" value="Nudix_hydrolase"/>
</dbReference>
<accession>A0A7V9Z2Y1</accession>
<dbReference type="PRINTS" id="PR00502">
    <property type="entry name" value="NUDIXFAMILY"/>
</dbReference>
<comment type="similarity">
    <text evidence="3">Belongs to the Nudix hydrolase family.</text>
</comment>
<dbReference type="Pfam" id="PF00293">
    <property type="entry name" value="NUDIX"/>
    <property type="match status" value="1"/>
</dbReference>
<evidence type="ECO:0000313" key="6">
    <source>
        <dbReference type="Proteomes" id="UP000580891"/>
    </source>
</evidence>
<reference evidence="5 6" key="1">
    <citation type="submission" date="2020-07" db="EMBL/GenBank/DDBJ databases">
        <title>Genomic Encyclopedia of Type Strains, Phase IV (KMG-IV): sequencing the most valuable type-strain genomes for metagenomic binning, comparative biology and taxonomic classification.</title>
        <authorList>
            <person name="Goeker M."/>
        </authorList>
    </citation>
    <scope>NUCLEOTIDE SEQUENCE [LARGE SCALE GENOMIC DNA]</scope>
    <source>
        <strain evidence="5 6">DSM 25220</strain>
    </source>
</reference>
<dbReference type="PANTHER" id="PTHR43046">
    <property type="entry name" value="GDP-MANNOSE MANNOSYL HYDROLASE"/>
    <property type="match status" value="1"/>
</dbReference>
<name>A0A7V9Z2Y1_9BACL</name>
<evidence type="ECO:0000256" key="3">
    <source>
        <dbReference type="RuleBase" id="RU003476"/>
    </source>
</evidence>
<evidence type="ECO:0000259" key="4">
    <source>
        <dbReference type="PROSITE" id="PS51462"/>
    </source>
</evidence>
<dbReference type="RefSeq" id="WP_181538683.1">
    <property type="nucleotide sequence ID" value="NZ_JACDUU010000010.1"/>
</dbReference>
<dbReference type="Gene3D" id="3.90.79.10">
    <property type="entry name" value="Nucleoside Triphosphate Pyrophosphohydrolase"/>
    <property type="match status" value="1"/>
</dbReference>
<comment type="caution">
    <text evidence="5">The sequence shown here is derived from an EMBL/GenBank/DDBJ whole genome shotgun (WGS) entry which is preliminary data.</text>
</comment>
<keyword evidence="2 3" id="KW-0378">Hydrolase</keyword>
<dbReference type="SUPFAM" id="SSF55811">
    <property type="entry name" value="Nudix"/>
    <property type="match status" value="1"/>
</dbReference>
<dbReference type="GO" id="GO:0016787">
    <property type="term" value="F:hydrolase activity"/>
    <property type="evidence" value="ECO:0007669"/>
    <property type="project" value="UniProtKB-KW"/>
</dbReference>
<gene>
    <name evidence="5" type="ORF">HNQ85_003255</name>
</gene>
<feature type="domain" description="Nudix hydrolase" evidence="4">
    <location>
        <begin position="15"/>
        <end position="148"/>
    </location>
</feature>
<dbReference type="PROSITE" id="PS00893">
    <property type="entry name" value="NUDIX_BOX"/>
    <property type="match status" value="1"/>
</dbReference>
<dbReference type="InterPro" id="IPR020084">
    <property type="entry name" value="NUDIX_hydrolase_CS"/>
</dbReference>
<dbReference type="Proteomes" id="UP000580891">
    <property type="component" value="Unassembled WGS sequence"/>
</dbReference>
<dbReference type="InterPro" id="IPR000086">
    <property type="entry name" value="NUDIX_hydrolase_dom"/>
</dbReference>